<evidence type="ECO:0000256" key="5">
    <source>
        <dbReference type="ARBA" id="ARBA00022490"/>
    </source>
</evidence>
<sequence>MTKNVKPRILISNDDGINAHGIKVLEKIAHTFTDDVWVVAPEIEHSGAGHSLTLRRPIRARKVSSQRYAVDGTPTDCVMVALTKILKDNQPTLMLSGINHGINIGDDITYSGTVAAAMEATLLGVPSIAFSQAGKNDQPIKWSTAEHFATDIIKKLIANPWPPYVLINVNFPDVVSSSVKGIRVVKQGVRTVRENLLDWFDPNGQPFYWIGPRDSTPTEEGTDLEAIANGEISITPLHLDLTHEKTLRNLKQVF</sequence>
<keyword evidence="12" id="KW-1185">Reference proteome</keyword>
<accession>A0A1W6N4A5</accession>
<dbReference type="InterPro" id="IPR036523">
    <property type="entry name" value="SurE-like_sf"/>
</dbReference>
<dbReference type="RefSeq" id="WP_085784155.1">
    <property type="nucleotide sequence ID" value="NZ_CP008743.1"/>
</dbReference>
<evidence type="ECO:0000256" key="7">
    <source>
        <dbReference type="ARBA" id="ARBA00022741"/>
    </source>
</evidence>
<evidence type="ECO:0000259" key="10">
    <source>
        <dbReference type="Pfam" id="PF01975"/>
    </source>
</evidence>
<dbReference type="HAMAP" id="MF_00060">
    <property type="entry name" value="SurE"/>
    <property type="match status" value="1"/>
</dbReference>
<comment type="cofactor">
    <cofactor evidence="9">
        <name>a divalent metal cation</name>
        <dbReference type="ChEBI" id="CHEBI:60240"/>
    </cofactor>
    <text evidence="9">Binds 1 divalent metal cation per subunit.</text>
</comment>
<dbReference type="OrthoDB" id="9780815at2"/>
<dbReference type="EMBL" id="CP008743">
    <property type="protein sequence ID" value="ARN84693.1"/>
    <property type="molecule type" value="Genomic_DNA"/>
</dbReference>
<feature type="binding site" evidence="9">
    <location>
        <position position="15"/>
    </location>
    <ligand>
        <name>a divalent metal cation</name>
        <dbReference type="ChEBI" id="CHEBI:60240"/>
    </ligand>
</feature>
<evidence type="ECO:0000313" key="11">
    <source>
        <dbReference type="EMBL" id="ARN84693.1"/>
    </source>
</evidence>
<dbReference type="Gene3D" id="3.40.1210.10">
    <property type="entry name" value="Survival protein SurE-like phosphatase/nucleotidase"/>
    <property type="match status" value="1"/>
</dbReference>
<evidence type="ECO:0000313" key="12">
    <source>
        <dbReference type="Proteomes" id="UP000237351"/>
    </source>
</evidence>
<keyword evidence="5 9" id="KW-0963">Cytoplasm</keyword>
<feature type="binding site" evidence="9">
    <location>
        <position position="99"/>
    </location>
    <ligand>
        <name>a divalent metal cation</name>
        <dbReference type="ChEBI" id="CHEBI:60240"/>
    </ligand>
</feature>
<comment type="function">
    <text evidence="9">Nucleotidase that shows phosphatase activity on nucleoside 5'-monophosphates.</text>
</comment>
<protein>
    <recommendedName>
        <fullName evidence="9">5'-nucleotidase SurE</fullName>
        <ecNumber evidence="9">3.1.3.5</ecNumber>
    </recommendedName>
    <alternativeName>
        <fullName evidence="9">Nucleoside 5'-monophosphate phosphohydrolase</fullName>
    </alternativeName>
</protein>
<dbReference type="Proteomes" id="UP000237351">
    <property type="component" value="Chromosome"/>
</dbReference>
<organism evidence="11 12">
    <name type="scientific">Candidatus Nucleicultrix amoebiphila FS5</name>
    <dbReference type="NCBI Taxonomy" id="1414854"/>
    <lineage>
        <taxon>Bacteria</taxon>
        <taxon>Pseudomonadati</taxon>
        <taxon>Pseudomonadota</taxon>
        <taxon>Alphaproteobacteria</taxon>
        <taxon>Holosporales</taxon>
        <taxon>Candidatus Nucleicultricaceae</taxon>
        <taxon>Candidatus Nucleicultrix</taxon>
    </lineage>
</organism>
<feature type="binding site" evidence="9">
    <location>
        <position position="46"/>
    </location>
    <ligand>
        <name>a divalent metal cation</name>
        <dbReference type="ChEBI" id="CHEBI:60240"/>
    </ligand>
</feature>
<proteinExistence type="inferred from homology"/>
<comment type="similarity">
    <text evidence="4 9">Belongs to the SurE nucleotidase family.</text>
</comment>
<feature type="binding site" evidence="9">
    <location>
        <position position="14"/>
    </location>
    <ligand>
        <name>a divalent metal cation</name>
        <dbReference type="ChEBI" id="CHEBI:60240"/>
    </ligand>
</feature>
<dbReference type="NCBIfam" id="NF001490">
    <property type="entry name" value="PRK00346.1-4"/>
    <property type="match status" value="1"/>
</dbReference>
<dbReference type="AlphaFoldDB" id="A0A1W6N4A5"/>
<dbReference type="InterPro" id="IPR002828">
    <property type="entry name" value="SurE-like_Pase/nucleotidase"/>
</dbReference>
<evidence type="ECO:0000256" key="2">
    <source>
        <dbReference type="ARBA" id="ARBA00001946"/>
    </source>
</evidence>
<reference evidence="11 12" key="1">
    <citation type="submission" date="2014-06" db="EMBL/GenBank/DDBJ databases">
        <title>The genome of the endonuclear symbiont Nucleicultrix amoebiphila.</title>
        <authorList>
            <person name="Schulz F."/>
            <person name="Horn M."/>
        </authorList>
    </citation>
    <scope>NUCLEOTIDE SEQUENCE [LARGE SCALE GENOMIC DNA]</scope>
    <source>
        <strain evidence="11 12">FS5</strain>
    </source>
</reference>
<dbReference type="EC" id="3.1.3.5" evidence="9"/>
<comment type="subcellular location">
    <subcellularLocation>
        <location evidence="3 9">Cytoplasm</location>
    </subcellularLocation>
</comment>
<dbReference type="SUPFAM" id="SSF64167">
    <property type="entry name" value="SurE-like"/>
    <property type="match status" value="1"/>
</dbReference>
<dbReference type="PANTHER" id="PTHR30457">
    <property type="entry name" value="5'-NUCLEOTIDASE SURE"/>
    <property type="match status" value="1"/>
</dbReference>
<dbReference type="PANTHER" id="PTHR30457:SF12">
    <property type="entry name" value="5'_3'-NUCLEOTIDASE SURE"/>
    <property type="match status" value="1"/>
</dbReference>
<evidence type="ECO:0000256" key="3">
    <source>
        <dbReference type="ARBA" id="ARBA00004496"/>
    </source>
</evidence>
<gene>
    <name evidence="9" type="primary">surE</name>
    <name evidence="11" type="ORF">GQ61_04535</name>
</gene>
<dbReference type="GO" id="GO:0046872">
    <property type="term" value="F:metal ion binding"/>
    <property type="evidence" value="ECO:0007669"/>
    <property type="project" value="UniProtKB-UniRule"/>
</dbReference>
<dbReference type="FunFam" id="3.40.1210.10:FF:000001">
    <property type="entry name" value="5'/3'-nucleotidase SurE"/>
    <property type="match status" value="1"/>
</dbReference>
<dbReference type="KEGG" id="naf:GQ61_04535"/>
<comment type="cofactor">
    <cofactor evidence="2">
        <name>Mg(2+)</name>
        <dbReference type="ChEBI" id="CHEBI:18420"/>
    </cofactor>
</comment>
<dbReference type="GO" id="GO:0008254">
    <property type="term" value="F:3'-nucleotidase activity"/>
    <property type="evidence" value="ECO:0007669"/>
    <property type="project" value="TreeGrafter"/>
</dbReference>
<evidence type="ECO:0000256" key="6">
    <source>
        <dbReference type="ARBA" id="ARBA00022723"/>
    </source>
</evidence>
<keyword evidence="7 9" id="KW-0547">Nucleotide-binding</keyword>
<dbReference type="GO" id="GO:0000166">
    <property type="term" value="F:nucleotide binding"/>
    <property type="evidence" value="ECO:0007669"/>
    <property type="project" value="UniProtKB-KW"/>
</dbReference>
<evidence type="ECO:0000256" key="1">
    <source>
        <dbReference type="ARBA" id="ARBA00000815"/>
    </source>
</evidence>
<dbReference type="InterPro" id="IPR030048">
    <property type="entry name" value="SurE"/>
</dbReference>
<name>A0A1W6N4A5_9PROT</name>
<dbReference type="GO" id="GO:0004309">
    <property type="term" value="F:exopolyphosphatase activity"/>
    <property type="evidence" value="ECO:0007669"/>
    <property type="project" value="TreeGrafter"/>
</dbReference>
<dbReference type="GO" id="GO:0008253">
    <property type="term" value="F:5'-nucleotidase activity"/>
    <property type="evidence" value="ECO:0007669"/>
    <property type="project" value="UniProtKB-UniRule"/>
</dbReference>
<dbReference type="GO" id="GO:0005737">
    <property type="term" value="C:cytoplasm"/>
    <property type="evidence" value="ECO:0007669"/>
    <property type="project" value="UniProtKB-SubCell"/>
</dbReference>
<evidence type="ECO:0000256" key="9">
    <source>
        <dbReference type="HAMAP-Rule" id="MF_00060"/>
    </source>
</evidence>
<evidence type="ECO:0000256" key="8">
    <source>
        <dbReference type="ARBA" id="ARBA00022801"/>
    </source>
</evidence>
<keyword evidence="8 9" id="KW-0378">Hydrolase</keyword>
<evidence type="ECO:0000256" key="4">
    <source>
        <dbReference type="ARBA" id="ARBA00011062"/>
    </source>
</evidence>
<dbReference type="STRING" id="1414854.GQ61_04535"/>
<dbReference type="NCBIfam" id="TIGR00087">
    <property type="entry name" value="surE"/>
    <property type="match status" value="1"/>
</dbReference>
<comment type="catalytic activity">
    <reaction evidence="1 9">
        <text>a ribonucleoside 5'-phosphate + H2O = a ribonucleoside + phosphate</text>
        <dbReference type="Rhea" id="RHEA:12484"/>
        <dbReference type="ChEBI" id="CHEBI:15377"/>
        <dbReference type="ChEBI" id="CHEBI:18254"/>
        <dbReference type="ChEBI" id="CHEBI:43474"/>
        <dbReference type="ChEBI" id="CHEBI:58043"/>
        <dbReference type="EC" id="3.1.3.5"/>
    </reaction>
</comment>
<keyword evidence="6 9" id="KW-0479">Metal-binding</keyword>
<dbReference type="Pfam" id="PF01975">
    <property type="entry name" value="SurE"/>
    <property type="match status" value="1"/>
</dbReference>
<feature type="domain" description="Survival protein SurE-like phosphatase/nucleotidase" evidence="10">
    <location>
        <begin position="9"/>
        <end position="192"/>
    </location>
</feature>